<evidence type="ECO:0000313" key="2">
    <source>
        <dbReference type="Proteomes" id="UP000317036"/>
    </source>
</evidence>
<evidence type="ECO:0000313" key="1">
    <source>
        <dbReference type="EMBL" id="TVY04016.1"/>
    </source>
</evidence>
<organism evidence="1 2">
    <name type="scientific">Paenibacillus cremeus</name>
    <dbReference type="NCBI Taxonomy" id="2163881"/>
    <lineage>
        <taxon>Bacteria</taxon>
        <taxon>Bacillati</taxon>
        <taxon>Bacillota</taxon>
        <taxon>Bacilli</taxon>
        <taxon>Bacillales</taxon>
        <taxon>Paenibacillaceae</taxon>
        <taxon>Paenibacillus</taxon>
    </lineage>
</organism>
<dbReference type="AlphaFoldDB" id="A0A559JVU6"/>
<keyword evidence="2" id="KW-1185">Reference proteome</keyword>
<dbReference type="EMBL" id="VNJI01000061">
    <property type="protein sequence ID" value="TVY04016.1"/>
    <property type="molecule type" value="Genomic_DNA"/>
</dbReference>
<sequence length="153" mass="17526">MRLVGNEIMRSHQVGANCAKVQQAAQDTDCCLFLMMLCTVSIPVDGLFSVLQKNKRLSSMEVRNGSKALLSHHPGGRSTMKFKSQARQNQLIEKITAQHLVVGIRHRQTQVLLHKRHKSFYINILYSYNPTKRVCFKKQQNSGRLLPPLFPYF</sequence>
<name>A0A559JVU6_9BACL</name>
<reference evidence="1 2" key="1">
    <citation type="submission" date="2019-07" db="EMBL/GenBank/DDBJ databases">
        <authorList>
            <person name="Kim J."/>
        </authorList>
    </citation>
    <scope>NUCLEOTIDE SEQUENCE [LARGE SCALE GENOMIC DNA]</scope>
    <source>
        <strain evidence="1 2">JC52</strain>
    </source>
</reference>
<gene>
    <name evidence="1" type="ORF">FPZ49_30905</name>
</gene>
<comment type="caution">
    <text evidence="1">The sequence shown here is derived from an EMBL/GenBank/DDBJ whole genome shotgun (WGS) entry which is preliminary data.</text>
</comment>
<accession>A0A559JVU6</accession>
<protein>
    <submittedName>
        <fullName evidence="1">Uncharacterized protein</fullName>
    </submittedName>
</protein>
<dbReference type="Proteomes" id="UP000317036">
    <property type="component" value="Unassembled WGS sequence"/>
</dbReference>
<proteinExistence type="predicted"/>